<dbReference type="RefSeq" id="WP_169558969.1">
    <property type="nucleotide sequence ID" value="NZ_BSNF01000001.1"/>
</dbReference>
<evidence type="ECO:0000256" key="5">
    <source>
        <dbReference type="SAM" id="MobiDB-lite"/>
    </source>
</evidence>
<feature type="transmembrane region" description="Helical" evidence="6">
    <location>
        <begin position="6"/>
        <end position="24"/>
    </location>
</feature>
<reference evidence="8" key="2">
    <citation type="submission" date="2023-01" db="EMBL/GenBank/DDBJ databases">
        <title>Draft genome sequence of Sneathiella chinensis strain NBRC 103408.</title>
        <authorList>
            <person name="Sun Q."/>
            <person name="Mori K."/>
        </authorList>
    </citation>
    <scope>NUCLEOTIDE SEQUENCE</scope>
    <source>
        <strain evidence="8">NBRC 103408</strain>
    </source>
</reference>
<dbReference type="InterPro" id="IPR007379">
    <property type="entry name" value="Tim44-like_dom"/>
</dbReference>
<accession>A0ABQ5U153</accession>
<dbReference type="PIRSF" id="PIRSF031890">
    <property type="entry name" value="UCP031890_transporter_Tim44"/>
    <property type="match status" value="1"/>
</dbReference>
<evidence type="ECO:0000256" key="1">
    <source>
        <dbReference type="ARBA" id="ARBA00004370"/>
    </source>
</evidence>
<keyword evidence="3" id="KW-0809">Transit peptide</keyword>
<gene>
    <name evidence="8" type="ORF">GCM10007924_01510</name>
</gene>
<comment type="similarity">
    <text evidence="2">Belongs to the Tim44 family.</text>
</comment>
<dbReference type="InterPro" id="IPR016985">
    <property type="entry name" value="UCP031890_Tim44-rel"/>
</dbReference>
<dbReference type="SUPFAM" id="SSF54427">
    <property type="entry name" value="NTF2-like"/>
    <property type="match status" value="1"/>
</dbReference>
<evidence type="ECO:0000259" key="7">
    <source>
        <dbReference type="SMART" id="SM00978"/>
    </source>
</evidence>
<evidence type="ECO:0000256" key="3">
    <source>
        <dbReference type="ARBA" id="ARBA00022946"/>
    </source>
</evidence>
<feature type="region of interest" description="Disordered" evidence="5">
    <location>
        <begin position="33"/>
        <end position="61"/>
    </location>
</feature>
<keyword evidence="6" id="KW-1133">Transmembrane helix</keyword>
<evidence type="ECO:0000256" key="4">
    <source>
        <dbReference type="ARBA" id="ARBA00023136"/>
    </source>
</evidence>
<organism evidence="8 9">
    <name type="scientific">Sneathiella chinensis</name>
    <dbReference type="NCBI Taxonomy" id="349750"/>
    <lineage>
        <taxon>Bacteria</taxon>
        <taxon>Pseudomonadati</taxon>
        <taxon>Pseudomonadota</taxon>
        <taxon>Alphaproteobacteria</taxon>
        <taxon>Sneathiellales</taxon>
        <taxon>Sneathiellaceae</taxon>
        <taxon>Sneathiella</taxon>
    </lineage>
</organism>
<feature type="compositionally biased region" description="Basic and acidic residues" evidence="5">
    <location>
        <begin position="33"/>
        <end position="56"/>
    </location>
</feature>
<feature type="domain" description="Tim44-like" evidence="7">
    <location>
        <begin position="83"/>
        <end position="228"/>
    </location>
</feature>
<dbReference type="Gene3D" id="3.10.450.240">
    <property type="match status" value="1"/>
</dbReference>
<evidence type="ECO:0000256" key="6">
    <source>
        <dbReference type="SAM" id="Phobius"/>
    </source>
</evidence>
<comment type="caution">
    <text evidence="8">The sequence shown here is derived from an EMBL/GenBank/DDBJ whole genome shotgun (WGS) entry which is preliminary data.</text>
</comment>
<dbReference type="InterPro" id="IPR032710">
    <property type="entry name" value="NTF2-like_dom_sf"/>
</dbReference>
<comment type="subcellular location">
    <subcellularLocation>
        <location evidence="1">Membrane</location>
    </subcellularLocation>
</comment>
<keyword evidence="4 6" id="KW-0472">Membrane</keyword>
<dbReference type="PANTHER" id="PTHR10721:SF1">
    <property type="entry name" value="MITOCHONDRIAL IMPORT INNER MEMBRANE TRANSLOCASE SUBUNIT TIM44"/>
    <property type="match status" value="1"/>
</dbReference>
<dbReference type="NCBIfam" id="NF033779">
    <property type="entry name" value="Tim44_TimA_adap"/>
    <property type="match status" value="1"/>
</dbReference>
<keyword evidence="6" id="KW-0812">Transmembrane</keyword>
<evidence type="ECO:0000256" key="2">
    <source>
        <dbReference type="ARBA" id="ARBA00009597"/>
    </source>
</evidence>
<evidence type="ECO:0000313" key="8">
    <source>
        <dbReference type="EMBL" id="GLQ04930.1"/>
    </source>
</evidence>
<sequence>MGEGFQFLDIILLAMIAAFIFLRLRSVLGKRMGHEQSPREELSRDKFDKSAKKGAEDNTDNVIPMNDRVEYAQPTLPVDDSPKGQTLARIQAMDRNFNPEIFVQNAQAAYEAIVGSFASGDRAMLKDLLAEEVYNSFEQSISDREQAGHVMSTDILFINSADIEDAQLEGREAEITIRFEVELISMTRDEDGVVVTGDPHPHKVRELWTFARDLKSRNPNWLLITTRSAS</sequence>
<reference evidence="8" key="1">
    <citation type="journal article" date="2014" name="Int. J. Syst. Evol. Microbiol.">
        <title>Complete genome of a new Firmicutes species belonging to the dominant human colonic microbiota ('Ruminococcus bicirculans') reveals two chromosomes and a selective capacity to utilize plant glucans.</title>
        <authorList>
            <consortium name="NISC Comparative Sequencing Program"/>
            <person name="Wegmann U."/>
            <person name="Louis P."/>
            <person name="Goesmann A."/>
            <person name="Henrissat B."/>
            <person name="Duncan S.H."/>
            <person name="Flint H.J."/>
        </authorList>
    </citation>
    <scope>NUCLEOTIDE SEQUENCE</scope>
    <source>
        <strain evidence="8">NBRC 103408</strain>
    </source>
</reference>
<dbReference type="Pfam" id="PF04280">
    <property type="entry name" value="Tim44"/>
    <property type="match status" value="1"/>
</dbReference>
<dbReference type="PANTHER" id="PTHR10721">
    <property type="entry name" value="MITOCHONDRIAL IMPORT INNER MEMBRANE TRANSLOCASE SUBUNIT TIM44"/>
    <property type="match status" value="1"/>
</dbReference>
<keyword evidence="9" id="KW-1185">Reference proteome</keyword>
<evidence type="ECO:0000313" key="9">
    <source>
        <dbReference type="Proteomes" id="UP001161409"/>
    </source>
</evidence>
<protein>
    <recommendedName>
        <fullName evidence="7">Tim44-like domain-containing protein</fullName>
    </recommendedName>
</protein>
<dbReference type="Proteomes" id="UP001161409">
    <property type="component" value="Unassembled WGS sequence"/>
</dbReference>
<proteinExistence type="inferred from homology"/>
<dbReference type="InterPro" id="IPR039544">
    <property type="entry name" value="Tim44-like"/>
</dbReference>
<dbReference type="SMART" id="SM00978">
    <property type="entry name" value="Tim44"/>
    <property type="match status" value="1"/>
</dbReference>
<name>A0ABQ5U153_9PROT</name>
<dbReference type="EMBL" id="BSNF01000001">
    <property type="protein sequence ID" value="GLQ04930.1"/>
    <property type="molecule type" value="Genomic_DNA"/>
</dbReference>